<evidence type="ECO:0000256" key="1">
    <source>
        <dbReference type="ARBA" id="ARBA00022884"/>
    </source>
</evidence>
<dbReference type="Pfam" id="PF00076">
    <property type="entry name" value="RRM_1"/>
    <property type="match status" value="1"/>
</dbReference>
<sequence length="260" mass="27440">MKSKVSPADSQCIPQSTENYIYTDKQIMQQQAALMAAANVSQGGATPAYLANPATMSALAAAQVQHVNPLAIPNGLSSAAITPTTTGKDSPSTVATPILATTAINGAPPTMLSPTAAITAFPVHQANGQATEVYANGIPQYTATYPAAYGQFQQALAQHAAAIIPTTQKEGPEGCNLFIYHLPQEFGDAELAQMFMPFGNVISAKVYIDRATNQSKCFGFVSFDNPASAQAAIQAMNGFQIGMKRLKVQLKRPKDANRPY</sequence>
<dbReference type="FunFam" id="3.30.70.330:FF:000069">
    <property type="entry name" value="CUGBP Elav-like family member 5 isoform X1"/>
    <property type="match status" value="1"/>
</dbReference>
<dbReference type="SUPFAM" id="SSF54928">
    <property type="entry name" value="RNA-binding domain, RBD"/>
    <property type="match status" value="1"/>
</dbReference>
<name>A0AAD9NDD2_9ANNE</name>
<dbReference type="InterPro" id="IPR000504">
    <property type="entry name" value="RRM_dom"/>
</dbReference>
<dbReference type="GO" id="GO:0003729">
    <property type="term" value="F:mRNA binding"/>
    <property type="evidence" value="ECO:0007669"/>
    <property type="project" value="TreeGrafter"/>
</dbReference>
<dbReference type="AlphaFoldDB" id="A0AAD9NDD2"/>
<proteinExistence type="predicted"/>
<dbReference type="InterPro" id="IPR012677">
    <property type="entry name" value="Nucleotide-bd_a/b_plait_sf"/>
</dbReference>
<protein>
    <recommendedName>
        <fullName evidence="3">RRM domain-containing protein</fullName>
    </recommendedName>
</protein>
<dbReference type="Proteomes" id="UP001208570">
    <property type="component" value="Unassembled WGS sequence"/>
</dbReference>
<evidence type="ECO:0000259" key="3">
    <source>
        <dbReference type="PROSITE" id="PS50102"/>
    </source>
</evidence>
<dbReference type="PANTHER" id="PTHR48025:SF1">
    <property type="entry name" value="RRM DOMAIN-CONTAINING PROTEIN"/>
    <property type="match status" value="1"/>
</dbReference>
<keyword evidence="5" id="KW-1185">Reference proteome</keyword>
<comment type="caution">
    <text evidence="4">The sequence shown here is derived from an EMBL/GenBank/DDBJ whole genome shotgun (WGS) entry which is preliminary data.</text>
</comment>
<dbReference type="PROSITE" id="PS50102">
    <property type="entry name" value="RRM"/>
    <property type="match status" value="1"/>
</dbReference>
<evidence type="ECO:0000256" key="2">
    <source>
        <dbReference type="PROSITE-ProRule" id="PRU00176"/>
    </source>
</evidence>
<evidence type="ECO:0000313" key="4">
    <source>
        <dbReference type="EMBL" id="KAK2163074.1"/>
    </source>
</evidence>
<dbReference type="CDD" id="cd12639">
    <property type="entry name" value="RRM3_CELF3_4_5_6"/>
    <property type="match status" value="1"/>
</dbReference>
<dbReference type="PANTHER" id="PTHR48025">
    <property type="entry name" value="OS02G0815200 PROTEIN"/>
    <property type="match status" value="1"/>
</dbReference>
<evidence type="ECO:0000313" key="5">
    <source>
        <dbReference type="Proteomes" id="UP001208570"/>
    </source>
</evidence>
<reference evidence="4" key="1">
    <citation type="journal article" date="2023" name="Mol. Biol. Evol.">
        <title>Third-Generation Sequencing Reveals the Adaptive Role of the Epigenome in Three Deep-Sea Polychaetes.</title>
        <authorList>
            <person name="Perez M."/>
            <person name="Aroh O."/>
            <person name="Sun Y."/>
            <person name="Lan Y."/>
            <person name="Juniper S.K."/>
            <person name="Young C.R."/>
            <person name="Angers B."/>
            <person name="Qian P.Y."/>
        </authorList>
    </citation>
    <scope>NUCLEOTIDE SEQUENCE</scope>
    <source>
        <strain evidence="4">P08H-3</strain>
    </source>
</reference>
<keyword evidence="1 2" id="KW-0694">RNA-binding</keyword>
<organism evidence="4 5">
    <name type="scientific">Paralvinella palmiformis</name>
    <dbReference type="NCBI Taxonomy" id="53620"/>
    <lineage>
        <taxon>Eukaryota</taxon>
        <taxon>Metazoa</taxon>
        <taxon>Spiralia</taxon>
        <taxon>Lophotrochozoa</taxon>
        <taxon>Annelida</taxon>
        <taxon>Polychaeta</taxon>
        <taxon>Sedentaria</taxon>
        <taxon>Canalipalpata</taxon>
        <taxon>Terebellida</taxon>
        <taxon>Terebelliformia</taxon>
        <taxon>Alvinellidae</taxon>
        <taxon>Paralvinella</taxon>
    </lineage>
</organism>
<dbReference type="GO" id="GO:0005634">
    <property type="term" value="C:nucleus"/>
    <property type="evidence" value="ECO:0007669"/>
    <property type="project" value="TreeGrafter"/>
</dbReference>
<accession>A0AAD9NDD2</accession>
<dbReference type="EMBL" id="JAODUP010000086">
    <property type="protein sequence ID" value="KAK2163074.1"/>
    <property type="molecule type" value="Genomic_DNA"/>
</dbReference>
<dbReference type="Gene3D" id="3.30.70.330">
    <property type="match status" value="1"/>
</dbReference>
<feature type="domain" description="RRM" evidence="3">
    <location>
        <begin position="175"/>
        <end position="253"/>
    </location>
</feature>
<gene>
    <name evidence="4" type="ORF">LSH36_86g04019</name>
</gene>
<dbReference type="InterPro" id="IPR050502">
    <property type="entry name" value="Euk_RNA-bind_prot"/>
</dbReference>
<dbReference type="InterPro" id="IPR035979">
    <property type="entry name" value="RBD_domain_sf"/>
</dbReference>
<dbReference type="SMART" id="SM00360">
    <property type="entry name" value="RRM"/>
    <property type="match status" value="1"/>
</dbReference>